<reference evidence="1" key="1">
    <citation type="submission" date="2022-10" db="EMBL/GenBank/DDBJ databases">
        <authorList>
            <person name="Chen Y."/>
            <person name="Dougan E. K."/>
            <person name="Chan C."/>
            <person name="Rhodes N."/>
            <person name="Thang M."/>
        </authorList>
    </citation>
    <scope>NUCLEOTIDE SEQUENCE</scope>
</reference>
<protein>
    <submittedName>
        <fullName evidence="1">Uncharacterized protein</fullName>
    </submittedName>
</protein>
<evidence type="ECO:0000313" key="1">
    <source>
        <dbReference type="EMBL" id="CAI4012676.1"/>
    </source>
</evidence>
<organism evidence="1">
    <name type="scientific">Cladocopium goreaui</name>
    <dbReference type="NCBI Taxonomy" id="2562237"/>
    <lineage>
        <taxon>Eukaryota</taxon>
        <taxon>Sar</taxon>
        <taxon>Alveolata</taxon>
        <taxon>Dinophyceae</taxon>
        <taxon>Suessiales</taxon>
        <taxon>Symbiodiniaceae</taxon>
        <taxon>Cladocopium</taxon>
    </lineage>
</organism>
<evidence type="ECO:0000313" key="3">
    <source>
        <dbReference type="Proteomes" id="UP001152797"/>
    </source>
</evidence>
<dbReference type="AlphaFoldDB" id="A0A9P1DNF7"/>
<proteinExistence type="predicted"/>
<keyword evidence="3" id="KW-1185">Reference proteome</keyword>
<reference evidence="2" key="2">
    <citation type="submission" date="2024-04" db="EMBL/GenBank/DDBJ databases">
        <authorList>
            <person name="Chen Y."/>
            <person name="Shah S."/>
            <person name="Dougan E. K."/>
            <person name="Thang M."/>
            <person name="Chan C."/>
        </authorList>
    </citation>
    <scope>NUCLEOTIDE SEQUENCE [LARGE SCALE GENOMIC DNA]</scope>
</reference>
<dbReference type="EMBL" id="CAMXCT010005556">
    <property type="protein sequence ID" value="CAI4012676.1"/>
    <property type="molecule type" value="Genomic_DNA"/>
</dbReference>
<sequence length="133" mass="14944">MDVFDHPIELPFPEANLTARGSSSVAAENDAERMYRACFFFSIQNFSLSDPTIDWSEPRKLLQGCGISPISQFFPNIDDGDRPSRHVTPVVPVNYFMYAARCVCIWMVRDPEPKRSFFGGSTTNQGCNDALVL</sequence>
<gene>
    <name evidence="1" type="ORF">C1SCF055_LOCUS37711</name>
</gene>
<dbReference type="EMBL" id="CAMXCT030005556">
    <property type="protein sequence ID" value="CAL4799988.1"/>
    <property type="molecule type" value="Genomic_DNA"/>
</dbReference>
<dbReference type="EMBL" id="CAMXCT020005556">
    <property type="protein sequence ID" value="CAL1166051.1"/>
    <property type="molecule type" value="Genomic_DNA"/>
</dbReference>
<dbReference type="Proteomes" id="UP001152797">
    <property type="component" value="Unassembled WGS sequence"/>
</dbReference>
<comment type="caution">
    <text evidence="1">The sequence shown here is derived from an EMBL/GenBank/DDBJ whole genome shotgun (WGS) entry which is preliminary data.</text>
</comment>
<accession>A0A9P1DNF7</accession>
<name>A0A9P1DNF7_9DINO</name>
<evidence type="ECO:0000313" key="2">
    <source>
        <dbReference type="EMBL" id="CAL1166051.1"/>
    </source>
</evidence>